<dbReference type="Gene3D" id="2.170.16.10">
    <property type="entry name" value="Hedgehog/Intein (Hint) domain"/>
    <property type="match status" value="1"/>
</dbReference>
<feature type="domain" description="Hedgehog/Intein (Hint)" evidence="1">
    <location>
        <begin position="217"/>
        <end position="350"/>
    </location>
</feature>
<dbReference type="EMBL" id="FN869568">
    <property type="protein sequence ID" value="CBV42287.1"/>
    <property type="molecule type" value="Genomic_DNA"/>
</dbReference>
<evidence type="ECO:0000313" key="2">
    <source>
        <dbReference type="EMBL" id="CBV42287.1"/>
    </source>
</evidence>
<dbReference type="Proteomes" id="UP001322512">
    <property type="component" value="Chromosome"/>
</dbReference>
<proteinExistence type="predicted"/>
<dbReference type="InterPro" id="IPR028992">
    <property type="entry name" value="Hedgehog/Intein_dom"/>
</dbReference>
<dbReference type="InterPro" id="IPR006141">
    <property type="entry name" value="Intein_N"/>
</dbReference>
<dbReference type="HOGENOM" id="CLU_052810_1_0_6"/>
<evidence type="ECO:0000313" key="5">
    <source>
        <dbReference type="Proteomes" id="UP001322512"/>
    </source>
</evidence>
<protein>
    <submittedName>
        <fullName evidence="3">Hint domain-containing protein</fullName>
    </submittedName>
</protein>
<gene>
    <name evidence="2" type="ordered locus">HELO_2403</name>
    <name evidence="3" type="ORF">SR933_05960</name>
</gene>
<dbReference type="eggNOG" id="COG3210">
    <property type="taxonomic scope" value="Bacteria"/>
</dbReference>
<dbReference type="STRING" id="768066.HELO_2403"/>
<evidence type="ECO:0000313" key="3">
    <source>
        <dbReference type="EMBL" id="WPU48433.1"/>
    </source>
</evidence>
<dbReference type="AlphaFoldDB" id="E1VC17"/>
<dbReference type="InterPro" id="IPR036844">
    <property type="entry name" value="Hint_dom_sf"/>
</dbReference>
<accession>E1VC17</accession>
<evidence type="ECO:0000313" key="4">
    <source>
        <dbReference type="Proteomes" id="UP000008707"/>
    </source>
</evidence>
<dbReference type="Proteomes" id="UP000008707">
    <property type="component" value="Chromosome"/>
</dbReference>
<dbReference type="GeneID" id="91009716"/>
<keyword evidence="5" id="KW-1185">Reference proteome</keyword>
<reference evidence="4" key="3">
    <citation type="journal article" date="2011" name="Environ. Microbiol.">
        <title>A blueprint of ectoine metabolism from the genome of the industrial producer Halomonas elongata DSM 2581(T).</title>
        <authorList>
            <person name="Schwibbert K."/>
            <person name="Marin-Sanguino A."/>
            <person name="Bagyan I."/>
            <person name="Heidrich G."/>
            <person name="Lentzen G."/>
            <person name="Seitz H."/>
            <person name="Rampp M."/>
            <person name="Schuster S.C."/>
            <person name="Klenk H.P."/>
            <person name="Pfeiffer F."/>
            <person name="Oesterhelt D."/>
            <person name="Kunte H.J."/>
        </authorList>
    </citation>
    <scope>NUCLEOTIDE SEQUENCE [LARGE SCALE GENOMIC DNA]</scope>
    <source>
        <strain evidence="4">ATCC 33173 / DSM 2581 / NBRC 15536 / NCIMB 2198 / 1H9</strain>
    </source>
</reference>
<dbReference type="RefSeq" id="WP_013332159.1">
    <property type="nucleotide sequence ID" value="NC_014532.2"/>
</dbReference>
<organism evidence="2 4">
    <name type="scientific">Halomonas elongata (strain ATCC 33173 / DSM 2581 / NBRC 15536 / NCIMB 2198 / 1H9)</name>
    <dbReference type="NCBI Taxonomy" id="768066"/>
    <lineage>
        <taxon>Bacteria</taxon>
        <taxon>Pseudomonadati</taxon>
        <taxon>Pseudomonadota</taxon>
        <taxon>Gammaproteobacteria</taxon>
        <taxon>Oceanospirillales</taxon>
        <taxon>Halomonadaceae</taxon>
        <taxon>Halomonas</taxon>
    </lineage>
</organism>
<evidence type="ECO:0000259" key="1">
    <source>
        <dbReference type="Pfam" id="PF13403"/>
    </source>
</evidence>
<reference evidence="3 5" key="4">
    <citation type="submission" date="2023-11" db="EMBL/GenBank/DDBJ databases">
        <title>MicrobeMod: A computational toolkit for identifying prokaryotic methylation and restriction-modification with nanopore sequencing.</title>
        <authorList>
            <person name="Crits-Christoph A."/>
            <person name="Kang S.C."/>
            <person name="Lee H."/>
            <person name="Ostrov N."/>
        </authorList>
    </citation>
    <scope>NUCLEOTIDE SEQUENCE [LARGE SCALE GENOMIC DNA]</scope>
    <source>
        <strain evidence="3 5">ATCC 33173</strain>
    </source>
</reference>
<dbReference type="SUPFAM" id="SSF51294">
    <property type="entry name" value="Hedgehog/intein (Hint) domain"/>
    <property type="match status" value="1"/>
</dbReference>
<name>E1VC17_HALED</name>
<dbReference type="EMBL" id="CP139472">
    <property type="protein sequence ID" value="WPU48433.1"/>
    <property type="molecule type" value="Genomic_DNA"/>
</dbReference>
<dbReference type="OrthoDB" id="6167597at2"/>
<dbReference type="Pfam" id="PF13403">
    <property type="entry name" value="Hint_2"/>
    <property type="match status" value="1"/>
</dbReference>
<dbReference type="CDD" id="cd00081">
    <property type="entry name" value="Hint"/>
    <property type="match status" value="1"/>
</dbReference>
<dbReference type="PROSITE" id="PS50817">
    <property type="entry name" value="INTEIN_N_TER"/>
    <property type="match status" value="1"/>
</dbReference>
<reference evidence="2" key="2">
    <citation type="submission" date="2010-05" db="EMBL/GenBank/DDBJ databases">
        <title>Revision and reannotation of the Halomonas elongata DSM 2581(T) genome.</title>
        <authorList>
            <person name="Pfeiffer F."/>
            <person name="Bagyan I."/>
            <person name="Alfaro-Espinoza G."/>
            <person name="Zamora-Lagos M.A."/>
            <person name="Habermann B."/>
            <person name="Oesterhelt D."/>
            <person name="Kunte H.J."/>
        </authorList>
    </citation>
    <scope>NUCLEOTIDE SEQUENCE</scope>
    <source>
        <strain evidence="2">Type strain: DSM 2581</strain>
    </source>
</reference>
<dbReference type="KEGG" id="hel:HELO_2403"/>
<dbReference type="GO" id="GO:0016539">
    <property type="term" value="P:intein-mediated protein splicing"/>
    <property type="evidence" value="ECO:0007669"/>
    <property type="project" value="InterPro"/>
</dbReference>
<reference evidence="2" key="1">
    <citation type="journal article" date="2010" name="Environ. Microbiol.">
        <title>A blueprint of ectoine metabolism from the genome of the industrial producer Halomonas elongata DSM 2581(T).</title>
        <authorList>
            <person name="Schwibbert K."/>
            <person name="Marin-Sanguino A."/>
            <person name="Bagyan I."/>
            <person name="Heidrich G."/>
            <person name="Lentzen G."/>
            <person name="Seitz H."/>
            <person name="Rampp M."/>
            <person name="Schuster S.C."/>
            <person name="Klenk H.P."/>
            <person name="Pfeiffer F."/>
            <person name="Oesterhelt D."/>
            <person name="Kunte H.J."/>
        </authorList>
    </citation>
    <scope>NUCLEOTIDE SEQUENCE</scope>
    <source>
        <strain evidence="2">Type strain: DSM 2581</strain>
    </source>
</reference>
<sequence length="407" mass="43404">MAILDVNLGGSETRTISDQDASDGDTLNITALGSSELIVDGVSVSIQDIANIEAGSTPTFTATNGGSLTMDQGLLDLSALNDLSFGIDGNSDITLDASSVSTLSGLNGYNVNFSGAETGSFTFNKPDVGLLDTYNFNVTGMEAGDELNLGGENWSLDEGSILNPQDAYRDGALHLTQGNAAIGTQVNASIEMTQAEYDEFAANQDTYLSGGTYTHNCFAAGTMIATPDGEVPVESLSIGDLVLTASGEQVPVKWIGRQSVHRLFSAGHAPVRISEGALEPGVPNQDLVLTANHGVLVDGLVINAGALINHDTIDYLPWTEMPEAITYYHIETDTHEVVIANGTEAETYIDYVDRQAFDNYAEYVALYGIETRVVEMPRHRISSRRLLPLALRERLGIQDMTPVSRTA</sequence>